<dbReference type="PROSITE" id="PS00154">
    <property type="entry name" value="ATPASE_E1_E2"/>
    <property type="match status" value="1"/>
</dbReference>
<dbReference type="EMBL" id="JNBS01000467">
    <property type="protein sequence ID" value="OQS05352.1"/>
    <property type="molecule type" value="Genomic_DNA"/>
</dbReference>
<evidence type="ECO:0000256" key="12">
    <source>
        <dbReference type="ARBA" id="ARBA00034036"/>
    </source>
</evidence>
<dbReference type="GO" id="GO:0045332">
    <property type="term" value="P:phospholipid translocation"/>
    <property type="evidence" value="ECO:0007669"/>
    <property type="project" value="TreeGrafter"/>
</dbReference>
<dbReference type="GO" id="GO:0000287">
    <property type="term" value="F:magnesium ion binding"/>
    <property type="evidence" value="ECO:0007669"/>
    <property type="project" value="UniProtKB-UniRule"/>
</dbReference>
<evidence type="ECO:0000259" key="17">
    <source>
        <dbReference type="Pfam" id="PF00122"/>
    </source>
</evidence>
<feature type="binding site" evidence="15">
    <location>
        <position position="819"/>
    </location>
    <ligand>
        <name>Mg(2+)</name>
        <dbReference type="ChEBI" id="CHEBI:18420"/>
    </ligand>
</feature>
<dbReference type="STRING" id="74557.A0A1W0A4Z9"/>
<feature type="binding site" evidence="14">
    <location>
        <position position="698"/>
    </location>
    <ligand>
        <name>ATP</name>
        <dbReference type="ChEBI" id="CHEBI:30616"/>
    </ligand>
</feature>
<dbReference type="InterPro" id="IPR008250">
    <property type="entry name" value="ATPase_P-typ_transduc_dom_A_sf"/>
</dbReference>
<evidence type="ECO:0000256" key="7">
    <source>
        <dbReference type="ARBA" id="ARBA00022840"/>
    </source>
</evidence>
<dbReference type="Pfam" id="PF16209">
    <property type="entry name" value="PhoLip_ATPase_N"/>
    <property type="match status" value="1"/>
</dbReference>
<dbReference type="NCBIfam" id="TIGR01494">
    <property type="entry name" value="ATPase_P-type"/>
    <property type="match status" value="1"/>
</dbReference>
<evidence type="ECO:0000256" key="15">
    <source>
        <dbReference type="PIRSR" id="PIRSR606539-3"/>
    </source>
</evidence>
<evidence type="ECO:0000256" key="2">
    <source>
        <dbReference type="ARBA" id="ARBA00004308"/>
    </source>
</evidence>
<evidence type="ECO:0000313" key="20">
    <source>
        <dbReference type="EMBL" id="OQS05352.1"/>
    </source>
</evidence>
<dbReference type="InterPro" id="IPR023214">
    <property type="entry name" value="HAD_sf"/>
</dbReference>
<feature type="binding site" evidence="14">
    <location>
        <position position="818"/>
    </location>
    <ligand>
        <name>ATP</name>
        <dbReference type="ChEBI" id="CHEBI:30616"/>
    </ligand>
</feature>
<dbReference type="PRINTS" id="PR00119">
    <property type="entry name" value="CATATPASE"/>
</dbReference>
<feature type="binding site" evidence="15">
    <location>
        <position position="815"/>
    </location>
    <ligand>
        <name>Mg(2+)</name>
        <dbReference type="ChEBI" id="CHEBI:18420"/>
    </ligand>
</feature>
<feature type="binding site" evidence="14">
    <location>
        <position position="561"/>
    </location>
    <ligand>
        <name>ATP</name>
        <dbReference type="ChEBI" id="CHEBI:30616"/>
    </ligand>
</feature>
<dbReference type="Gene3D" id="3.40.50.1000">
    <property type="entry name" value="HAD superfamily/HAD-like"/>
    <property type="match status" value="1"/>
</dbReference>
<proteinExistence type="inferred from homology"/>
<feature type="transmembrane region" description="Helical" evidence="16">
    <location>
        <begin position="1019"/>
        <end position="1036"/>
    </location>
</feature>
<dbReference type="SUPFAM" id="SSF81653">
    <property type="entry name" value="Calcium ATPase, transduction domain A"/>
    <property type="match status" value="1"/>
</dbReference>
<keyword evidence="4 16" id="KW-0812">Transmembrane</keyword>
<dbReference type="EC" id="7.6.2.1" evidence="16"/>
<reference evidence="20 21" key="1">
    <citation type="journal article" date="2014" name="Genome Biol. Evol.">
        <title>The secreted proteins of Achlya hypogyna and Thraustotheca clavata identify the ancestral oomycete secretome and reveal gene acquisitions by horizontal gene transfer.</title>
        <authorList>
            <person name="Misner I."/>
            <person name="Blouin N."/>
            <person name="Leonard G."/>
            <person name="Richards T.A."/>
            <person name="Lane C.E."/>
        </authorList>
    </citation>
    <scope>NUCLEOTIDE SEQUENCE [LARGE SCALE GENOMIC DNA]</scope>
    <source>
        <strain evidence="20 21">ATCC 34112</strain>
    </source>
</reference>
<dbReference type="Pfam" id="PF00122">
    <property type="entry name" value="E1-E2_ATPase"/>
    <property type="match status" value="1"/>
</dbReference>
<dbReference type="InterPro" id="IPR018303">
    <property type="entry name" value="ATPase_P-typ_P_site"/>
</dbReference>
<protein>
    <recommendedName>
        <fullName evidence="16">Phospholipid-transporting ATPase</fullName>
        <ecNumber evidence="16">7.6.2.1</ecNumber>
    </recommendedName>
</protein>
<feature type="binding site" evidence="15">
    <location>
        <position position="389"/>
    </location>
    <ligand>
        <name>Mg(2+)</name>
        <dbReference type="ChEBI" id="CHEBI:18420"/>
    </ligand>
</feature>
<evidence type="ECO:0000256" key="4">
    <source>
        <dbReference type="ARBA" id="ARBA00022692"/>
    </source>
</evidence>
<dbReference type="Proteomes" id="UP000243217">
    <property type="component" value="Unassembled WGS sequence"/>
</dbReference>
<comment type="cofactor">
    <cofactor evidence="15">
        <name>Mg(2+)</name>
        <dbReference type="ChEBI" id="CHEBI:18420"/>
    </cofactor>
</comment>
<dbReference type="SFLD" id="SFLDG00002">
    <property type="entry name" value="C1.7:_P-type_atpase_like"/>
    <property type="match status" value="1"/>
</dbReference>
<accession>A0A1W0A4Z9</accession>
<feature type="transmembrane region" description="Helical" evidence="16">
    <location>
        <begin position="43"/>
        <end position="66"/>
    </location>
</feature>
<comment type="catalytic activity">
    <reaction evidence="12 16">
        <text>ATP + H2O + phospholipidSide 1 = ADP + phosphate + phospholipidSide 2.</text>
        <dbReference type="EC" id="7.6.2.1"/>
    </reaction>
</comment>
<name>A0A1W0A4Z9_9STRA</name>
<feature type="binding site" evidence="14">
    <location>
        <position position="515"/>
    </location>
    <ligand>
        <name>ATP</name>
        <dbReference type="ChEBI" id="CHEBI:30616"/>
    </ligand>
</feature>
<feature type="binding site" evidence="14">
    <location>
        <position position="618"/>
    </location>
    <ligand>
        <name>ATP</name>
        <dbReference type="ChEBI" id="CHEBI:30616"/>
    </ligand>
</feature>
<evidence type="ECO:0000256" key="11">
    <source>
        <dbReference type="ARBA" id="ARBA00023136"/>
    </source>
</evidence>
<feature type="binding site" evidence="14">
    <location>
        <position position="700"/>
    </location>
    <ligand>
        <name>ATP</name>
        <dbReference type="ChEBI" id="CHEBI:30616"/>
    </ligand>
</feature>
<dbReference type="NCBIfam" id="TIGR01652">
    <property type="entry name" value="ATPase-Plipid"/>
    <property type="match status" value="1"/>
</dbReference>
<sequence>MAGESMRILDYRTIDPSKPPVANQFVSNQVRTSKYTMLNFLPVGLYLAFRLSTNFYFLIIAILQSWSVVSPVGPTTAVAPLVLVVGIVLLREAIEDHNRHILDVKTNTKEITVLRAGEMHELKWQDIQVGDIVQVLDNENFPADGLILSTSEPSGTCLIDTSNLDGEANLKTRIALPATKEIVFGKKDPLPAFRVKCEPPNVDLYKFTGILTKDSASFALDERQLLPRGSRLKNTRNAVLLVIYTGHETKMMLNAKRPYHKISHIDGVMNQIVVIIFVFQVLLCIVGAIYHSSWISTSLFEQLYVYPNGNSGSSDLVSGVLTFLSFVVLLNTFIPSSLVVSVELIKAIHSKFIVWDLQMRSDTGEGAVANTPALMEELGQVKYLFSDKTGTLTENRMEFRKCSVNGHIYEMISAISKKESQILTAEITTTGSDPTQTYTSTASLLNSPQSQKVQSIVHNQKMHALLDLQQATERWGSPEATFIEAMALCNTVMCDAASDFSSPSSVQYIADSPDEGALVRAARDLGLALSARTNSMITLTVLSGKNAGMAAKYEVLHILAFDSARKRMSIIIRTPNGTIQLICKGADCTILELCNDFGQQSKDTIMNHLKEFAIEGLRTLCIAKRALADAEYARWKQRYEAAELLMQGREASMEALVCEIEQKMTFLATTAIEDKLQDGVPETVARLLRAGIKIWVLTGDKAETAIEIGRSCGVIAKNMSEVMLQGSNVPEVAKNLASLRGLRHSKRLALIIDGFTLSFALMPQNRKHFLQFTMECAAVVVCRMSPLQKALVVELVKESIHGVTMAVYVSTYCGDGANDVSMIRAAHVGVGVAGQEGNQAVRSADFAIQQFRHLDRLLLFHGRSSYFRVTQCIKYFFYKNIIFTAPQFIYGIFSLFSGATYYTGIYIQAFNVFYTAAPVVARALLEKQLPDSTSMQFPELYFSGNSKLLFSLQKIGITSTIGLLHGFIVTLLPLSFLDGVHGINSMDFYCDGLTTYISIIFIVTFVIMLETCNWTTWTAFFYLGSLVLFIVSSLIYDGLMGEIYRVWTRLLSTPTFLLTMLLTVSVCVLPLLAIQGYSENFLEDRTDPIHILRRAKLPNKVMNSQQPVPGPNSSNGHT</sequence>
<feature type="transmembrane region" description="Helical" evidence="16">
    <location>
        <begin position="905"/>
        <end position="925"/>
    </location>
</feature>
<dbReference type="SUPFAM" id="SSF81660">
    <property type="entry name" value="Metal cation-transporting ATPase, ATP-binding domain N"/>
    <property type="match status" value="1"/>
</dbReference>
<feature type="binding site" evidence="14">
    <location>
        <position position="584"/>
    </location>
    <ligand>
        <name>ATP</name>
        <dbReference type="ChEBI" id="CHEBI:30616"/>
    </ligand>
</feature>
<dbReference type="InterPro" id="IPR044492">
    <property type="entry name" value="P_typ_ATPase_HD_dom"/>
</dbReference>
<feature type="transmembrane region" description="Helical" evidence="16">
    <location>
        <begin position="876"/>
        <end position="899"/>
    </location>
</feature>
<feature type="transmembrane region" description="Helical" evidence="16">
    <location>
        <begin position="272"/>
        <end position="296"/>
    </location>
</feature>
<evidence type="ECO:0000256" key="13">
    <source>
        <dbReference type="PIRSR" id="PIRSR606539-1"/>
    </source>
</evidence>
<dbReference type="InterPro" id="IPR023299">
    <property type="entry name" value="ATPase_P-typ_cyto_dom_N"/>
</dbReference>
<feature type="transmembrane region" description="Helical" evidence="16">
    <location>
        <begin position="993"/>
        <end position="1012"/>
    </location>
</feature>
<comment type="subcellular location">
    <subcellularLocation>
        <location evidence="2">Endomembrane system</location>
    </subcellularLocation>
    <subcellularLocation>
        <location evidence="1 16">Membrane</location>
        <topology evidence="1 16">Multi-pass membrane protein</topology>
    </subcellularLocation>
</comment>
<dbReference type="InterPro" id="IPR023298">
    <property type="entry name" value="ATPase_P-typ_TM_dom_sf"/>
</dbReference>
<evidence type="ECO:0000256" key="6">
    <source>
        <dbReference type="ARBA" id="ARBA00022741"/>
    </source>
</evidence>
<keyword evidence="6 14" id="KW-0547">Nucleotide-binding</keyword>
<evidence type="ECO:0000259" key="19">
    <source>
        <dbReference type="Pfam" id="PF16212"/>
    </source>
</evidence>
<dbReference type="Pfam" id="PF16212">
    <property type="entry name" value="PhoLip_ATPase_C"/>
    <property type="match status" value="1"/>
</dbReference>
<evidence type="ECO:0000313" key="21">
    <source>
        <dbReference type="Proteomes" id="UP000243217"/>
    </source>
</evidence>
<feature type="binding site" evidence="14">
    <location>
        <position position="783"/>
    </location>
    <ligand>
        <name>ATP</name>
        <dbReference type="ChEBI" id="CHEBI:30616"/>
    </ligand>
</feature>
<dbReference type="SUPFAM" id="SSF56784">
    <property type="entry name" value="HAD-like"/>
    <property type="match status" value="1"/>
</dbReference>
<comment type="similarity">
    <text evidence="3 16">Belongs to the cation transport ATPase (P-type) (TC 3.A.3) family. Type IV subfamily.</text>
</comment>
<dbReference type="InterPro" id="IPR001757">
    <property type="entry name" value="P_typ_ATPase"/>
</dbReference>
<keyword evidence="5 15" id="KW-0479">Metal-binding</keyword>
<feature type="binding site" evidence="14">
    <location>
        <position position="387"/>
    </location>
    <ligand>
        <name>ATP</name>
        <dbReference type="ChEBI" id="CHEBI:30616"/>
    </ligand>
</feature>
<dbReference type="PANTHER" id="PTHR24092">
    <property type="entry name" value="PROBABLE PHOSPHOLIPID-TRANSPORTING ATPASE"/>
    <property type="match status" value="1"/>
</dbReference>
<keyword evidence="8 15" id="KW-0460">Magnesium</keyword>
<evidence type="ECO:0000256" key="9">
    <source>
        <dbReference type="ARBA" id="ARBA00022967"/>
    </source>
</evidence>
<evidence type="ECO:0000256" key="8">
    <source>
        <dbReference type="ARBA" id="ARBA00022842"/>
    </source>
</evidence>
<evidence type="ECO:0000259" key="18">
    <source>
        <dbReference type="Pfam" id="PF16209"/>
    </source>
</evidence>
<dbReference type="InterPro" id="IPR006539">
    <property type="entry name" value="P-type_ATPase_IV"/>
</dbReference>
<feature type="binding site" evidence="14">
    <location>
        <position position="699"/>
    </location>
    <ligand>
        <name>ATP</name>
        <dbReference type="ChEBI" id="CHEBI:30616"/>
    </ligand>
</feature>
<dbReference type="GO" id="GO:0005886">
    <property type="term" value="C:plasma membrane"/>
    <property type="evidence" value="ECO:0007669"/>
    <property type="project" value="TreeGrafter"/>
</dbReference>
<evidence type="ECO:0000256" key="5">
    <source>
        <dbReference type="ARBA" id="ARBA00022723"/>
    </source>
</evidence>
<organism evidence="20 21">
    <name type="scientific">Thraustotheca clavata</name>
    <dbReference type="NCBI Taxonomy" id="74557"/>
    <lineage>
        <taxon>Eukaryota</taxon>
        <taxon>Sar</taxon>
        <taxon>Stramenopiles</taxon>
        <taxon>Oomycota</taxon>
        <taxon>Saprolegniomycetes</taxon>
        <taxon>Saprolegniales</taxon>
        <taxon>Achlyaceae</taxon>
        <taxon>Thraustotheca</taxon>
    </lineage>
</organism>
<dbReference type="InterPro" id="IPR036412">
    <property type="entry name" value="HAD-like_sf"/>
</dbReference>
<dbReference type="Gene3D" id="2.70.150.10">
    <property type="entry name" value="Calcium-transporting ATPase, cytoplasmic transduction domain A"/>
    <property type="match status" value="1"/>
</dbReference>
<dbReference type="GO" id="GO:0005524">
    <property type="term" value="F:ATP binding"/>
    <property type="evidence" value="ECO:0007669"/>
    <property type="project" value="UniProtKB-UniRule"/>
</dbReference>
<feature type="transmembrane region" description="Helical" evidence="16">
    <location>
        <begin position="72"/>
        <end position="90"/>
    </location>
</feature>
<evidence type="ECO:0000256" key="14">
    <source>
        <dbReference type="PIRSR" id="PIRSR606539-2"/>
    </source>
</evidence>
<feature type="binding site" evidence="15">
    <location>
        <position position="387"/>
    </location>
    <ligand>
        <name>Mg(2+)</name>
        <dbReference type="ChEBI" id="CHEBI:18420"/>
    </ligand>
</feature>
<evidence type="ECO:0000256" key="1">
    <source>
        <dbReference type="ARBA" id="ARBA00004141"/>
    </source>
</evidence>
<dbReference type="AlphaFoldDB" id="A0A1W0A4Z9"/>
<feature type="transmembrane region" description="Helical" evidence="16">
    <location>
        <begin position="316"/>
        <end position="342"/>
    </location>
</feature>
<keyword evidence="7 14" id="KW-0067">ATP-binding</keyword>
<feature type="domain" description="P-type ATPase C-terminal" evidence="19">
    <location>
        <begin position="841"/>
        <end position="1082"/>
    </location>
</feature>
<feature type="transmembrane region" description="Helical" evidence="16">
    <location>
        <begin position="955"/>
        <end position="973"/>
    </location>
</feature>
<dbReference type="SUPFAM" id="SSF81665">
    <property type="entry name" value="Calcium ATPase, transmembrane domain M"/>
    <property type="match status" value="1"/>
</dbReference>
<feature type="binding site" evidence="14">
    <location>
        <position position="389"/>
    </location>
    <ligand>
        <name>ATP</name>
        <dbReference type="ChEBI" id="CHEBI:30616"/>
    </ligand>
</feature>
<evidence type="ECO:0000256" key="3">
    <source>
        <dbReference type="ARBA" id="ARBA00008109"/>
    </source>
</evidence>
<dbReference type="Gene3D" id="3.40.1110.10">
    <property type="entry name" value="Calcium-transporting ATPase, cytoplasmic domain N"/>
    <property type="match status" value="1"/>
</dbReference>
<keyword evidence="11 16" id="KW-0472">Membrane</keyword>
<feature type="binding site" evidence="14">
    <location>
        <position position="819"/>
    </location>
    <ligand>
        <name>ATP</name>
        <dbReference type="ChEBI" id="CHEBI:30616"/>
    </ligand>
</feature>
<dbReference type="InterPro" id="IPR059000">
    <property type="entry name" value="ATPase_P-type_domA"/>
</dbReference>
<feature type="domain" description="P-type ATPase N-terminal" evidence="18">
    <location>
        <begin position="22"/>
        <end position="77"/>
    </location>
</feature>
<dbReference type="PANTHER" id="PTHR24092:SF150">
    <property type="entry name" value="PHOSPHOLIPID-TRANSPORTING ATPASE"/>
    <property type="match status" value="1"/>
</dbReference>
<dbReference type="FunFam" id="3.40.50.1000:FF:000014">
    <property type="entry name" value="Phospholipid-transporting ATPase"/>
    <property type="match status" value="1"/>
</dbReference>
<dbReference type="GO" id="GO:0016887">
    <property type="term" value="F:ATP hydrolysis activity"/>
    <property type="evidence" value="ECO:0007669"/>
    <property type="project" value="InterPro"/>
</dbReference>
<dbReference type="Pfam" id="PF13246">
    <property type="entry name" value="Cation_ATPase"/>
    <property type="match status" value="1"/>
</dbReference>
<dbReference type="InterPro" id="IPR032630">
    <property type="entry name" value="P_typ_ATPase_c"/>
</dbReference>
<gene>
    <name evidence="20" type="ORF">THRCLA_02505</name>
</gene>
<evidence type="ECO:0000256" key="10">
    <source>
        <dbReference type="ARBA" id="ARBA00022989"/>
    </source>
</evidence>
<feature type="binding site" evidence="14">
    <location>
        <position position="789"/>
    </location>
    <ligand>
        <name>ATP</name>
        <dbReference type="ChEBI" id="CHEBI:30616"/>
    </ligand>
</feature>
<keyword evidence="21" id="KW-1185">Reference proteome</keyword>
<evidence type="ECO:0000256" key="16">
    <source>
        <dbReference type="RuleBase" id="RU362033"/>
    </source>
</evidence>
<comment type="caution">
    <text evidence="20">The sequence shown here is derived from an EMBL/GenBank/DDBJ whole genome shotgun (WGS) entry which is preliminary data.</text>
</comment>
<dbReference type="OrthoDB" id="377733at2759"/>
<feature type="active site" description="4-aspartylphosphate intermediate" evidence="13">
    <location>
        <position position="387"/>
    </location>
</feature>
<dbReference type="SFLD" id="SFLDS00003">
    <property type="entry name" value="Haloacid_Dehalogenase"/>
    <property type="match status" value="1"/>
</dbReference>
<feature type="binding site" evidence="14">
    <location>
        <position position="388"/>
    </location>
    <ligand>
        <name>ATP</name>
        <dbReference type="ChEBI" id="CHEBI:30616"/>
    </ligand>
</feature>
<feature type="transmembrane region" description="Helical" evidence="16">
    <location>
        <begin position="1056"/>
        <end position="1074"/>
    </location>
</feature>
<dbReference type="InterPro" id="IPR032631">
    <property type="entry name" value="P-type_ATPase_N"/>
</dbReference>
<dbReference type="GO" id="GO:0140326">
    <property type="term" value="F:ATPase-coupled intramembrane lipid transporter activity"/>
    <property type="evidence" value="ECO:0007669"/>
    <property type="project" value="UniProtKB-EC"/>
</dbReference>
<feature type="domain" description="P-type ATPase A" evidence="17">
    <location>
        <begin position="108"/>
        <end position="173"/>
    </location>
</feature>
<keyword evidence="9 16" id="KW-1278">Translocase</keyword>
<keyword evidence="10 16" id="KW-1133">Transmembrane helix</keyword>
<dbReference type="SFLD" id="SFLDF00027">
    <property type="entry name" value="p-type_atpase"/>
    <property type="match status" value="1"/>
</dbReference>